<keyword evidence="3 5" id="KW-1133">Transmembrane helix</keyword>
<feature type="transmembrane region" description="Helical" evidence="5">
    <location>
        <begin position="121"/>
        <end position="143"/>
    </location>
</feature>
<dbReference type="Proteomes" id="UP001272242">
    <property type="component" value="Unassembled WGS sequence"/>
</dbReference>
<sequence>MGVLEGPLARFAEVLHHRLLWLLVAVYALAGIAPAAGLWLRSADLHTVELLGSPVTASLPSILLSVLLFNAGLGVEPGRLRDLLGKSGLLLAALVANVALPLTFILAVSASLTLWHNPTEVQYILVGLALIASMPVAGSSTAWSQNANGDLALSLGLVVGSTVLSPLTTPAVLHAVGWAASGPFADTLHHLAASGTSSFLAAFVMAPSLAGILTRCLLGGGPVARAKSGLKVVNSVTLLVLCYANAAVALPKTFADPDWDFLTVMLMIVFGMCALGFVAGAGLSRVFGADPGRRASLMFGLGMTNNGTGLVLATTALAHVPEVMLPVIFYNLVQHVVAGFADSLNRPTDLAVAPGYAASEEGR</sequence>
<feature type="transmembrane region" description="Helical" evidence="5">
    <location>
        <begin position="230"/>
        <end position="250"/>
    </location>
</feature>
<evidence type="ECO:0000256" key="3">
    <source>
        <dbReference type="ARBA" id="ARBA00022989"/>
    </source>
</evidence>
<keyword evidence="7" id="KW-1185">Reference proteome</keyword>
<name>A0ABU5EX06_9BACT</name>
<evidence type="ECO:0000256" key="5">
    <source>
        <dbReference type="SAM" id="Phobius"/>
    </source>
</evidence>
<feature type="transmembrane region" description="Helical" evidence="5">
    <location>
        <begin position="20"/>
        <end position="40"/>
    </location>
</feature>
<feature type="transmembrane region" description="Helical" evidence="5">
    <location>
        <begin position="262"/>
        <end position="283"/>
    </location>
</feature>
<proteinExistence type="predicted"/>
<protein>
    <submittedName>
        <fullName evidence="6">Bile acid:sodium symporter</fullName>
    </submittedName>
</protein>
<dbReference type="RefSeq" id="WP_320685131.1">
    <property type="nucleotide sequence ID" value="NZ_JAXBLV010000015.1"/>
</dbReference>
<keyword evidence="2 5" id="KW-0812">Transmembrane</keyword>
<dbReference type="InterPro" id="IPR004710">
    <property type="entry name" value="Bilac:Na_transpt"/>
</dbReference>
<feature type="transmembrane region" description="Helical" evidence="5">
    <location>
        <begin position="155"/>
        <end position="179"/>
    </location>
</feature>
<organism evidence="6 7">
    <name type="scientific">Gemmata algarum</name>
    <dbReference type="NCBI Taxonomy" id="2975278"/>
    <lineage>
        <taxon>Bacteria</taxon>
        <taxon>Pseudomonadati</taxon>
        <taxon>Planctomycetota</taxon>
        <taxon>Planctomycetia</taxon>
        <taxon>Gemmatales</taxon>
        <taxon>Gemmataceae</taxon>
        <taxon>Gemmata</taxon>
    </lineage>
</organism>
<dbReference type="PANTHER" id="PTHR10361">
    <property type="entry name" value="SODIUM-BILE ACID COTRANSPORTER"/>
    <property type="match status" value="1"/>
</dbReference>
<accession>A0ABU5EX06</accession>
<gene>
    <name evidence="6" type="ORF">R5W23_001063</name>
</gene>
<comment type="caution">
    <text evidence="6">The sequence shown here is derived from an EMBL/GenBank/DDBJ whole genome shotgun (WGS) entry which is preliminary data.</text>
</comment>
<evidence type="ECO:0000313" key="6">
    <source>
        <dbReference type="EMBL" id="MDY3558164.1"/>
    </source>
</evidence>
<feature type="transmembrane region" description="Helical" evidence="5">
    <location>
        <begin position="87"/>
        <end position="115"/>
    </location>
</feature>
<dbReference type="Gene3D" id="1.20.1530.20">
    <property type="match status" value="1"/>
</dbReference>
<feature type="transmembrane region" description="Helical" evidence="5">
    <location>
        <begin position="55"/>
        <end position="75"/>
    </location>
</feature>
<evidence type="ECO:0000256" key="4">
    <source>
        <dbReference type="ARBA" id="ARBA00023136"/>
    </source>
</evidence>
<dbReference type="InterPro" id="IPR038770">
    <property type="entry name" value="Na+/solute_symporter_sf"/>
</dbReference>
<dbReference type="InterPro" id="IPR002657">
    <property type="entry name" value="BilAc:Na_symport/Acr3"/>
</dbReference>
<dbReference type="EMBL" id="JAXBLV010000015">
    <property type="protein sequence ID" value="MDY3558164.1"/>
    <property type="molecule type" value="Genomic_DNA"/>
</dbReference>
<evidence type="ECO:0000313" key="7">
    <source>
        <dbReference type="Proteomes" id="UP001272242"/>
    </source>
</evidence>
<comment type="subcellular location">
    <subcellularLocation>
        <location evidence="1">Membrane</location>
        <topology evidence="1">Multi-pass membrane protein</topology>
    </subcellularLocation>
</comment>
<dbReference type="Pfam" id="PF01758">
    <property type="entry name" value="SBF"/>
    <property type="match status" value="1"/>
</dbReference>
<dbReference type="PANTHER" id="PTHR10361:SF28">
    <property type="entry name" value="P3 PROTEIN-RELATED"/>
    <property type="match status" value="1"/>
</dbReference>
<feature type="transmembrane region" description="Helical" evidence="5">
    <location>
        <begin position="295"/>
        <end position="317"/>
    </location>
</feature>
<reference evidence="7" key="1">
    <citation type="journal article" date="2023" name="Mar. Drugs">
        <title>Gemmata algarum, a Novel Planctomycete Isolated from an Algal Mat, Displays Antimicrobial Activity.</title>
        <authorList>
            <person name="Kumar G."/>
            <person name="Kallscheuer N."/>
            <person name="Kashif M."/>
            <person name="Ahamad S."/>
            <person name="Jagadeeshwari U."/>
            <person name="Pannikurungottu S."/>
            <person name="Haufschild T."/>
            <person name="Kabuu M."/>
            <person name="Sasikala C."/>
            <person name="Jogler C."/>
            <person name="Ramana C."/>
        </authorList>
    </citation>
    <scope>NUCLEOTIDE SEQUENCE [LARGE SCALE GENOMIC DNA]</scope>
    <source>
        <strain evidence="7">JC673</strain>
    </source>
</reference>
<feature type="transmembrane region" description="Helical" evidence="5">
    <location>
        <begin position="199"/>
        <end position="218"/>
    </location>
</feature>
<evidence type="ECO:0000256" key="1">
    <source>
        <dbReference type="ARBA" id="ARBA00004141"/>
    </source>
</evidence>
<keyword evidence="4 5" id="KW-0472">Membrane</keyword>
<evidence type="ECO:0000256" key="2">
    <source>
        <dbReference type="ARBA" id="ARBA00022692"/>
    </source>
</evidence>